<accession>A0AAW2MCA2</accession>
<name>A0AAW2MCA2_9LAMI</name>
<dbReference type="EMBL" id="JACGWM010000014">
    <property type="protein sequence ID" value="KAL0328077.1"/>
    <property type="molecule type" value="Genomic_DNA"/>
</dbReference>
<proteinExistence type="predicted"/>
<comment type="caution">
    <text evidence="1">The sequence shown here is derived from an EMBL/GenBank/DDBJ whole genome shotgun (WGS) entry which is preliminary data.</text>
</comment>
<evidence type="ECO:0000313" key="1">
    <source>
        <dbReference type="EMBL" id="KAL0328077.1"/>
    </source>
</evidence>
<protein>
    <submittedName>
        <fullName evidence="1">Mitochondrial protein</fullName>
    </submittedName>
</protein>
<reference evidence="1" key="1">
    <citation type="submission" date="2020-06" db="EMBL/GenBank/DDBJ databases">
        <authorList>
            <person name="Li T."/>
            <person name="Hu X."/>
            <person name="Zhang T."/>
            <person name="Song X."/>
            <person name="Zhang H."/>
            <person name="Dai N."/>
            <person name="Sheng W."/>
            <person name="Hou X."/>
            <person name="Wei L."/>
        </authorList>
    </citation>
    <scope>NUCLEOTIDE SEQUENCE</scope>
    <source>
        <strain evidence="1">KEN8</strain>
        <tissue evidence="1">Leaf</tissue>
    </source>
</reference>
<gene>
    <name evidence="1" type="ORF">Scaly_2240300</name>
</gene>
<sequence>MEDQLEHLGRSLVLMEEEERGLTLSQEPWTGDVTTEGFLVVGCLLTPRPYQYDDVLQITLMSILQPVRVDLSHSSFNIHAHGLPIRMMTSEVAKVGEQGVRSFGKGGDRVWRWFTRGIVEGGGFQRNLRDGERRELAIFDDGSRGQYVVDFGLGEVGGKRPNTLRIKCGPRANDSQSKYPIRPNEGSGTNSLILIQPRILPIRVTEPNSGSKPKNGDDSGTTDMVFVGSQPTGSFQLVIGKQGVKQNLSLSPIPPQLLIDLCLEMSVVSLQKGPSLSTSLAPLPVQETAPKLTPSFETEIEPVADFLLDGRLGGLELFWKKEVMVQLQSFSSHHIDVDILDGNSATKWIFTDYYRELDGSCRRAENTGNLRPICQIEDSRRALICSNLCDLVSSRGYSKGKTSKSVQSSRRSKGGCVALKLDMSKTYERVEWMFLRGTFLRGVLLSESGCRATGLTNRGGHGTRGPKGEKSTEIQYGHQWRCTRAEKYLLGARVVPRHNKYLGLPAGKKRLHCVAWRKLCRPLAKWALGFRELEEFNLALLAKQGWRILMRPDTLLSRVLNAKYFPTSSLGEAEIRSRPSLTWRGICGAMQLLKEGCWQDTEGEWRWRFERTGHFSIKSAYRHAVAMRDREVASSSHSSLHFPRGHGSLWSMLWCARVPQEVRLLMWRLCKEALPAMEKLARRIVGVETSCVIWALSNLAWRSISCWSEAPANGCWGRYNSWIRGSQGSSSHYVGHSGDIGVEGIMECMA</sequence>
<reference evidence="1" key="2">
    <citation type="journal article" date="2024" name="Plant">
        <title>Genomic evolution and insights into agronomic trait innovations of Sesamum species.</title>
        <authorList>
            <person name="Miao H."/>
            <person name="Wang L."/>
            <person name="Qu L."/>
            <person name="Liu H."/>
            <person name="Sun Y."/>
            <person name="Le M."/>
            <person name="Wang Q."/>
            <person name="Wei S."/>
            <person name="Zheng Y."/>
            <person name="Lin W."/>
            <person name="Duan Y."/>
            <person name="Cao H."/>
            <person name="Xiong S."/>
            <person name="Wang X."/>
            <person name="Wei L."/>
            <person name="Li C."/>
            <person name="Ma Q."/>
            <person name="Ju M."/>
            <person name="Zhao R."/>
            <person name="Li G."/>
            <person name="Mu C."/>
            <person name="Tian Q."/>
            <person name="Mei H."/>
            <person name="Zhang T."/>
            <person name="Gao T."/>
            <person name="Zhang H."/>
        </authorList>
    </citation>
    <scope>NUCLEOTIDE SEQUENCE</scope>
    <source>
        <strain evidence="1">KEN8</strain>
    </source>
</reference>
<dbReference type="AlphaFoldDB" id="A0AAW2MCA2"/>
<organism evidence="1">
    <name type="scientific">Sesamum calycinum</name>
    <dbReference type="NCBI Taxonomy" id="2727403"/>
    <lineage>
        <taxon>Eukaryota</taxon>
        <taxon>Viridiplantae</taxon>
        <taxon>Streptophyta</taxon>
        <taxon>Embryophyta</taxon>
        <taxon>Tracheophyta</taxon>
        <taxon>Spermatophyta</taxon>
        <taxon>Magnoliopsida</taxon>
        <taxon>eudicotyledons</taxon>
        <taxon>Gunneridae</taxon>
        <taxon>Pentapetalae</taxon>
        <taxon>asterids</taxon>
        <taxon>lamiids</taxon>
        <taxon>Lamiales</taxon>
        <taxon>Pedaliaceae</taxon>
        <taxon>Sesamum</taxon>
    </lineage>
</organism>